<keyword evidence="3" id="KW-1185">Reference proteome</keyword>
<accession>W9XS57</accession>
<sequence length="220" mass="25947">MQVKVRDWKRASNLAKGGDWFPRRFRTGDWIYSALHRDPLEVISVNDRRDQEIQCRDGGSVIGFTYRQVKKVKFLHDDYVTIKGYEDPAAGAKPVIYQISEVECWERDRFYVDWRRNTTPNFKLPWVGKRLREHHWFVGMYRIVSTEDASKAWVPQHRLKLADVRGSYDWQHMEWINYYDTSDSSDSEFFLSGEADSLKDSSDEEDEGSRYATSHGTKGM</sequence>
<evidence type="ECO:0000313" key="3">
    <source>
        <dbReference type="Proteomes" id="UP000019484"/>
    </source>
</evidence>
<name>W9XS57_9EURO</name>
<dbReference type="GeneID" id="19161842"/>
<gene>
    <name evidence="2" type="ORF">A1O1_06978</name>
</gene>
<feature type="region of interest" description="Disordered" evidence="1">
    <location>
        <begin position="195"/>
        <end position="220"/>
    </location>
</feature>
<evidence type="ECO:0000313" key="2">
    <source>
        <dbReference type="EMBL" id="EXJ83357.1"/>
    </source>
</evidence>
<dbReference type="OrthoDB" id="10650708at2759"/>
<feature type="compositionally biased region" description="Polar residues" evidence="1">
    <location>
        <begin position="211"/>
        <end position="220"/>
    </location>
</feature>
<evidence type="ECO:0000256" key="1">
    <source>
        <dbReference type="SAM" id="MobiDB-lite"/>
    </source>
</evidence>
<organism evidence="2 3">
    <name type="scientific">Capronia coronata CBS 617.96</name>
    <dbReference type="NCBI Taxonomy" id="1182541"/>
    <lineage>
        <taxon>Eukaryota</taxon>
        <taxon>Fungi</taxon>
        <taxon>Dikarya</taxon>
        <taxon>Ascomycota</taxon>
        <taxon>Pezizomycotina</taxon>
        <taxon>Eurotiomycetes</taxon>
        <taxon>Chaetothyriomycetidae</taxon>
        <taxon>Chaetothyriales</taxon>
        <taxon>Herpotrichiellaceae</taxon>
        <taxon>Capronia</taxon>
    </lineage>
</organism>
<dbReference type="RefSeq" id="XP_007726043.1">
    <property type="nucleotide sequence ID" value="XM_007727853.1"/>
</dbReference>
<proteinExistence type="predicted"/>
<dbReference type="EMBL" id="AMWN01000006">
    <property type="protein sequence ID" value="EXJ83357.1"/>
    <property type="molecule type" value="Genomic_DNA"/>
</dbReference>
<dbReference type="HOGENOM" id="CLU_1255828_0_0_1"/>
<dbReference type="AlphaFoldDB" id="W9XS57"/>
<comment type="caution">
    <text evidence="2">The sequence shown here is derived from an EMBL/GenBank/DDBJ whole genome shotgun (WGS) entry which is preliminary data.</text>
</comment>
<dbReference type="Proteomes" id="UP000019484">
    <property type="component" value="Unassembled WGS sequence"/>
</dbReference>
<protein>
    <submittedName>
        <fullName evidence="2">Uncharacterized protein</fullName>
    </submittedName>
</protein>
<reference evidence="2 3" key="1">
    <citation type="submission" date="2013-03" db="EMBL/GenBank/DDBJ databases">
        <title>The Genome Sequence of Capronia coronata CBS 617.96.</title>
        <authorList>
            <consortium name="The Broad Institute Genomics Platform"/>
            <person name="Cuomo C."/>
            <person name="de Hoog S."/>
            <person name="Gorbushina A."/>
            <person name="Walker B."/>
            <person name="Young S.K."/>
            <person name="Zeng Q."/>
            <person name="Gargeya S."/>
            <person name="Fitzgerald M."/>
            <person name="Haas B."/>
            <person name="Abouelleil A."/>
            <person name="Allen A.W."/>
            <person name="Alvarado L."/>
            <person name="Arachchi H.M."/>
            <person name="Berlin A.M."/>
            <person name="Chapman S.B."/>
            <person name="Gainer-Dewar J."/>
            <person name="Goldberg J."/>
            <person name="Griggs A."/>
            <person name="Gujja S."/>
            <person name="Hansen M."/>
            <person name="Howarth C."/>
            <person name="Imamovic A."/>
            <person name="Ireland A."/>
            <person name="Larimer J."/>
            <person name="McCowan C."/>
            <person name="Murphy C."/>
            <person name="Pearson M."/>
            <person name="Poon T.W."/>
            <person name="Priest M."/>
            <person name="Roberts A."/>
            <person name="Saif S."/>
            <person name="Shea T."/>
            <person name="Sisk P."/>
            <person name="Sykes S."/>
            <person name="Wortman J."/>
            <person name="Nusbaum C."/>
            <person name="Birren B."/>
        </authorList>
    </citation>
    <scope>NUCLEOTIDE SEQUENCE [LARGE SCALE GENOMIC DNA]</scope>
    <source>
        <strain evidence="2 3">CBS 617.96</strain>
    </source>
</reference>